<protein>
    <recommendedName>
        <fullName evidence="5">Mycothiol-dependent maleylpyruvate isomerase metal-binding domain-containing protein</fullName>
    </recommendedName>
</protein>
<evidence type="ECO:0008006" key="5">
    <source>
        <dbReference type="Google" id="ProtNLM"/>
    </source>
</evidence>
<dbReference type="GO" id="GO:0046872">
    <property type="term" value="F:metal ion binding"/>
    <property type="evidence" value="ECO:0007669"/>
    <property type="project" value="InterPro"/>
</dbReference>
<organism evidence="3 4">
    <name type="scientific">Nocardioides luteus</name>
    <dbReference type="NCBI Taxonomy" id="1844"/>
    <lineage>
        <taxon>Bacteria</taxon>
        <taxon>Bacillati</taxon>
        <taxon>Actinomycetota</taxon>
        <taxon>Actinomycetes</taxon>
        <taxon>Propionibacteriales</taxon>
        <taxon>Nocardioidaceae</taxon>
        <taxon>Nocardioides</taxon>
    </lineage>
</organism>
<dbReference type="InterPro" id="IPR010872">
    <property type="entry name" value="MDMPI_C-term_domain"/>
</dbReference>
<dbReference type="InterPro" id="IPR017517">
    <property type="entry name" value="Maleyloyr_isom"/>
</dbReference>
<dbReference type="AlphaFoldDB" id="A0A1J4N937"/>
<feature type="domain" description="Mycothiol-dependent maleylpyruvate isomerase metal-binding" evidence="2">
    <location>
        <begin position="12"/>
        <end position="138"/>
    </location>
</feature>
<dbReference type="STRING" id="1844.UG56_008900"/>
<dbReference type="PANTHER" id="PTHR40758">
    <property type="entry name" value="CONSERVED PROTEIN"/>
    <property type="match status" value="1"/>
</dbReference>
<dbReference type="Gene3D" id="1.20.120.450">
    <property type="entry name" value="dinb family like domain"/>
    <property type="match status" value="1"/>
</dbReference>
<dbReference type="Proteomes" id="UP000033772">
    <property type="component" value="Unassembled WGS sequence"/>
</dbReference>
<dbReference type="EMBL" id="JZDQ02000010">
    <property type="protein sequence ID" value="OIJ27168.1"/>
    <property type="molecule type" value="Genomic_DNA"/>
</dbReference>
<sequence>MTTRLTPTAYLDHIRSESARFRAVLADTDPTATVPSAPEWTAADLLWHVAGVVQHFWTFVLETRPAEPTDETYTEREKPADATYEELLAYFDEVNARFIKTLEQIAPEEPAWSWSQDQTAGFTYRRQAHEILIHRLDAELTAGTVTPLDPALAADGVDEILDLFYGGKPTWGSFEGKNQFVRIDATDTDTDTRTWVEIGLFSGTRPDGDRLENEPDIKVAAAGSIPPGTEPDAVVEGTADDLDAWLWRRRDDAGITVTGDDDVYRQFRALTDQEIS</sequence>
<dbReference type="GO" id="GO:0005886">
    <property type="term" value="C:plasma membrane"/>
    <property type="evidence" value="ECO:0007669"/>
    <property type="project" value="TreeGrafter"/>
</dbReference>
<feature type="domain" description="MDMPI C-terminal" evidence="1">
    <location>
        <begin position="152"/>
        <end position="264"/>
    </location>
</feature>
<evidence type="ECO:0000259" key="1">
    <source>
        <dbReference type="Pfam" id="PF07398"/>
    </source>
</evidence>
<evidence type="ECO:0000313" key="3">
    <source>
        <dbReference type="EMBL" id="OIJ27168.1"/>
    </source>
</evidence>
<name>A0A1J4N937_9ACTN</name>
<accession>A0A1J4N937</accession>
<dbReference type="OrthoDB" id="3671213at2"/>
<keyword evidence="4" id="KW-1185">Reference proteome</keyword>
<dbReference type="InterPro" id="IPR024344">
    <property type="entry name" value="MDMPI_metal-binding"/>
</dbReference>
<dbReference type="PANTHER" id="PTHR40758:SF1">
    <property type="entry name" value="CONSERVED PROTEIN"/>
    <property type="match status" value="1"/>
</dbReference>
<evidence type="ECO:0000259" key="2">
    <source>
        <dbReference type="Pfam" id="PF11716"/>
    </source>
</evidence>
<comment type="caution">
    <text evidence="3">The sequence shown here is derived from an EMBL/GenBank/DDBJ whole genome shotgun (WGS) entry which is preliminary data.</text>
</comment>
<dbReference type="Pfam" id="PF07398">
    <property type="entry name" value="MDMPI_C"/>
    <property type="match status" value="1"/>
</dbReference>
<dbReference type="RefSeq" id="WP_045549931.1">
    <property type="nucleotide sequence ID" value="NZ_JZDQ02000010.1"/>
</dbReference>
<proteinExistence type="predicted"/>
<gene>
    <name evidence="3" type="ORF">UG56_008900</name>
</gene>
<dbReference type="Pfam" id="PF11716">
    <property type="entry name" value="MDMPI_N"/>
    <property type="match status" value="1"/>
</dbReference>
<dbReference type="SUPFAM" id="SSF109854">
    <property type="entry name" value="DinB/YfiT-like putative metalloenzymes"/>
    <property type="match status" value="1"/>
</dbReference>
<reference evidence="3" key="1">
    <citation type="submission" date="2016-10" db="EMBL/GenBank/DDBJ databases">
        <title>Draft Genome Sequence of Nocardioides luteus Strain BAFB, an Alkane-Degrading Bacterium Isolated from JP-7 Polluted Soil.</title>
        <authorList>
            <person name="Brown L."/>
            <person name="Ruiz O.N."/>
            <person name="Gunasekera T."/>
        </authorList>
    </citation>
    <scope>NUCLEOTIDE SEQUENCE [LARGE SCALE GENOMIC DNA]</scope>
    <source>
        <strain evidence="3">BAFB</strain>
    </source>
</reference>
<dbReference type="NCBIfam" id="TIGR03083">
    <property type="entry name" value="maleylpyruvate isomerase family mycothiol-dependent enzyme"/>
    <property type="match status" value="1"/>
</dbReference>
<evidence type="ECO:0000313" key="4">
    <source>
        <dbReference type="Proteomes" id="UP000033772"/>
    </source>
</evidence>
<dbReference type="InterPro" id="IPR034660">
    <property type="entry name" value="DinB/YfiT-like"/>
</dbReference>